<organism evidence="6">
    <name type="scientific">Spathaspora passalidarum (strain NRRL Y-27907 / 11-Y1)</name>
    <dbReference type="NCBI Taxonomy" id="619300"/>
    <lineage>
        <taxon>Eukaryota</taxon>
        <taxon>Fungi</taxon>
        <taxon>Dikarya</taxon>
        <taxon>Ascomycota</taxon>
        <taxon>Saccharomycotina</taxon>
        <taxon>Pichiomycetes</taxon>
        <taxon>Debaryomycetaceae</taxon>
        <taxon>Spathaspora</taxon>
    </lineage>
</organism>
<reference evidence="5 6" key="1">
    <citation type="journal article" date="2011" name="Proc. Natl. Acad. Sci. U.S.A.">
        <title>Comparative genomics of xylose-fermenting fungi for enhanced biofuel production.</title>
        <authorList>
            <person name="Wohlbach D.J."/>
            <person name="Kuo A."/>
            <person name="Sato T.K."/>
            <person name="Potts K.M."/>
            <person name="Salamov A.A."/>
            <person name="LaButti K.M."/>
            <person name="Sun H."/>
            <person name="Clum A."/>
            <person name="Pangilinan J.L."/>
            <person name="Lindquist E.A."/>
            <person name="Lucas S."/>
            <person name="Lapidus A."/>
            <person name="Jin M."/>
            <person name="Gunawan C."/>
            <person name="Balan V."/>
            <person name="Dale B.E."/>
            <person name="Jeffries T.W."/>
            <person name="Zinkel R."/>
            <person name="Barry K.W."/>
            <person name="Grigoriev I.V."/>
            <person name="Gasch A.P."/>
        </authorList>
    </citation>
    <scope>NUCLEOTIDE SEQUENCE [LARGE SCALE GENOMIC DNA]</scope>
    <source>
        <strain evidence="6">NRRL Y-27907 / 11-Y1</strain>
    </source>
</reference>
<protein>
    <recommendedName>
        <fullName evidence="3">Increased recombination centers protein 6</fullName>
    </recommendedName>
</protein>
<evidence type="ECO:0000256" key="4">
    <source>
        <dbReference type="ARBA" id="ARBA00022447"/>
    </source>
</evidence>
<dbReference type="GO" id="GO:0030674">
    <property type="term" value="F:protein-macromolecule adaptor activity"/>
    <property type="evidence" value="ECO:0007669"/>
    <property type="project" value="TreeGrafter"/>
</dbReference>
<sequence length="271" mass="31030">MIPNHLLILGPPNSGKLRIAKTIAQDYEAGEYEPDQSHSGIIIKTSVITKYYEMKLTIMIDEYLEKSHGANDKLAELSKWYEDFQSDDCEELREVIDGFIFTVNMASDSVEYIEMAMDVLATIRQSLGGHDWKGFICVVGSSPNDEPIDEDLVELIEDAAITSGFEFINLQSEGVNEYKEKQGKDRIKELIECHEWSNMDMLTDKPDRYEKSKLDKLESMTVGLLDEHKQDMELEEIFNKLSVSKQVISNLPPDKRESYANKVLEEIIDFI</sequence>
<dbReference type="eggNOG" id="ENOG502SAXB">
    <property type="taxonomic scope" value="Eukaryota"/>
</dbReference>
<dbReference type="KEGG" id="spaa:SPAPADRAFT_58759"/>
<dbReference type="InParanoid" id="G3AHA3"/>
<evidence type="ECO:0000313" key="6">
    <source>
        <dbReference type="Proteomes" id="UP000000709"/>
    </source>
</evidence>
<dbReference type="HOGENOM" id="CLU_064540_0_0_1"/>
<keyword evidence="4" id="KW-0160">Chromosomal rearrangement</keyword>
<name>G3AHA3_SPAPN</name>
<comment type="similarity">
    <text evidence="2">Belongs to the IRC6 family.</text>
</comment>
<evidence type="ECO:0000313" key="5">
    <source>
        <dbReference type="EMBL" id="EGW35532.1"/>
    </source>
</evidence>
<dbReference type="Proteomes" id="UP000000709">
    <property type="component" value="Unassembled WGS sequence"/>
</dbReference>
<proteinExistence type="inferred from homology"/>
<accession>G3AHA3</accession>
<comment type="function">
    <text evidence="1">Involved in gross chromosomal rearrangements (GCRs) and telomere healing.</text>
</comment>
<dbReference type="OMA" id="LMFTINM"/>
<dbReference type="Gene3D" id="3.40.50.11960">
    <property type="match status" value="1"/>
</dbReference>
<evidence type="ECO:0000256" key="2">
    <source>
        <dbReference type="ARBA" id="ARBA00007973"/>
    </source>
</evidence>
<dbReference type="GO" id="GO:0016192">
    <property type="term" value="P:vesicle-mediated transport"/>
    <property type="evidence" value="ECO:0007669"/>
    <property type="project" value="InterPro"/>
</dbReference>
<keyword evidence="6" id="KW-1185">Reference proteome</keyword>
<dbReference type="InterPro" id="IPR027417">
    <property type="entry name" value="P-loop_NTPase"/>
</dbReference>
<dbReference type="Pfam" id="PF10199">
    <property type="entry name" value="Adaptin_binding"/>
    <property type="match status" value="1"/>
</dbReference>
<dbReference type="EMBL" id="GL996499">
    <property type="protein sequence ID" value="EGW35532.1"/>
    <property type="molecule type" value="Genomic_DNA"/>
</dbReference>
<evidence type="ECO:0000256" key="1">
    <source>
        <dbReference type="ARBA" id="ARBA00002976"/>
    </source>
</evidence>
<dbReference type="GeneID" id="18872594"/>
<evidence type="ECO:0000256" key="3">
    <source>
        <dbReference type="ARBA" id="ARBA00015902"/>
    </source>
</evidence>
<dbReference type="PANTHER" id="PTHR28043">
    <property type="entry name" value="INCREASED RECOMBINATION CENTERS PROTEIN 6"/>
    <property type="match status" value="1"/>
</dbReference>
<dbReference type="AlphaFoldDB" id="G3AHA3"/>
<gene>
    <name evidence="5" type="ORF">SPAPADRAFT_58759</name>
</gene>
<dbReference type="InterPro" id="IPR034627">
    <property type="entry name" value="Irc6"/>
</dbReference>
<dbReference type="STRING" id="619300.G3AHA3"/>
<dbReference type="RefSeq" id="XP_007372944.1">
    <property type="nucleotide sequence ID" value="XM_007372882.1"/>
</dbReference>
<dbReference type="OrthoDB" id="10261384at2759"/>
<dbReference type="SUPFAM" id="SSF52540">
    <property type="entry name" value="P-loop containing nucleoside triphosphate hydrolases"/>
    <property type="match status" value="1"/>
</dbReference>
<dbReference type="FunCoup" id="G3AHA3">
    <property type="interactions" value="20"/>
</dbReference>
<dbReference type="PANTHER" id="PTHR28043:SF1">
    <property type="entry name" value="INCREASED RECOMBINATION CENTERS PROTEIN 6"/>
    <property type="match status" value="1"/>
</dbReference>